<evidence type="ECO:0000256" key="5">
    <source>
        <dbReference type="ARBA" id="ARBA00022989"/>
    </source>
</evidence>
<feature type="transmembrane region" description="Helical" evidence="7">
    <location>
        <begin position="147"/>
        <end position="170"/>
    </location>
</feature>
<dbReference type="InterPro" id="IPR036640">
    <property type="entry name" value="ABC1_TM_sf"/>
</dbReference>
<dbReference type="Gene3D" id="1.20.1560.10">
    <property type="entry name" value="ABC transporter type 1, transmembrane domain"/>
    <property type="match status" value="1"/>
</dbReference>
<dbReference type="SMART" id="SM00382">
    <property type="entry name" value="AAA"/>
    <property type="match status" value="1"/>
</dbReference>
<accession>A0A7I7XH49</accession>
<dbReference type="EMBL" id="AP022610">
    <property type="protein sequence ID" value="BBZ28425.1"/>
    <property type="molecule type" value="Genomic_DNA"/>
</dbReference>
<proteinExistence type="predicted"/>
<organism evidence="10 11">
    <name type="scientific">Mycolicibacterium madagascariense</name>
    <dbReference type="NCBI Taxonomy" id="212765"/>
    <lineage>
        <taxon>Bacteria</taxon>
        <taxon>Bacillati</taxon>
        <taxon>Actinomycetota</taxon>
        <taxon>Actinomycetes</taxon>
        <taxon>Mycobacteriales</taxon>
        <taxon>Mycobacteriaceae</taxon>
        <taxon>Mycolicibacterium</taxon>
    </lineage>
</organism>
<evidence type="ECO:0000256" key="3">
    <source>
        <dbReference type="ARBA" id="ARBA00022741"/>
    </source>
</evidence>
<keyword evidence="4" id="KW-0067">ATP-binding</keyword>
<comment type="subcellular location">
    <subcellularLocation>
        <location evidence="1">Cell membrane</location>
        <topology evidence="1">Multi-pass membrane protein</topology>
    </subcellularLocation>
</comment>
<evidence type="ECO:0000259" key="9">
    <source>
        <dbReference type="PROSITE" id="PS50929"/>
    </source>
</evidence>
<dbReference type="KEGG" id="mmag:MMAD_27200"/>
<dbReference type="CDD" id="cd18584">
    <property type="entry name" value="ABC_6TM_AarD_CydD"/>
    <property type="match status" value="1"/>
</dbReference>
<evidence type="ECO:0000256" key="6">
    <source>
        <dbReference type="ARBA" id="ARBA00023136"/>
    </source>
</evidence>
<dbReference type="InterPro" id="IPR039421">
    <property type="entry name" value="Type_1_exporter"/>
</dbReference>
<dbReference type="SUPFAM" id="SSF90123">
    <property type="entry name" value="ABC transporter transmembrane region"/>
    <property type="match status" value="1"/>
</dbReference>
<dbReference type="InterPro" id="IPR014216">
    <property type="entry name" value="ABC_transptr_CydD"/>
</dbReference>
<dbReference type="GO" id="GO:0005886">
    <property type="term" value="C:plasma membrane"/>
    <property type="evidence" value="ECO:0007669"/>
    <property type="project" value="UniProtKB-SubCell"/>
</dbReference>
<protein>
    <submittedName>
        <fullName evidence="10">Thiol reductant ABC exporter subunit CydD</fullName>
    </submittedName>
</protein>
<name>A0A7I7XH49_9MYCO</name>
<dbReference type="AlphaFoldDB" id="A0A7I7XH49"/>
<keyword evidence="6 7" id="KW-0472">Membrane</keyword>
<gene>
    <name evidence="10" type="primary">cydD</name>
    <name evidence="10" type="ORF">MMAD_27200</name>
</gene>
<sequence>MRRHLVASAGCGVVITGTAIAGAVVVAHLVAGIVTDPRARTVEHWSTALGVLAVLWTVRALAQWQQARLSQGEATAAIADLDHRLLTTVTALAPHDVDALRDETAVVVTRGLDGLRPYYTRYLPAAVQAAVLTPAALVTMACYDLQAAVIVVLALPLVPVFMVLIGLLTADRSAAALTAMTTLQSRLLDLISGLPTLRGLGRAAGPERRVAELAAAHRRSTMATLRITFLSSLVLELLATLGVALVAVSVGLRLVSGHVDLAAALTALLLAPEVFWPLRRVGAEFHAAQDGRTARAAAEALLANSAARVGGTARAVGPCVDLEDVTVSGRDGDAPHRLTARVEAGSVTVLTGPNGSGKSTAIHVILGLITPTSGRVTVGGVDAGNVDLRQWWDSIGWLPQRPALVAGTVRANLELFGALPDLGTACRRAGFDEVLATLPDGLDTVVGRDGAGLSLGQRQRLALARTLGSGRPILLLDEPTAHLDAALEARVLHSIREIAGEGAAVLVVGHRAAVRAIGDHVVAVGGELPVPH</sequence>
<dbReference type="GO" id="GO:0005524">
    <property type="term" value="F:ATP binding"/>
    <property type="evidence" value="ECO:0007669"/>
    <property type="project" value="UniProtKB-KW"/>
</dbReference>
<dbReference type="Proteomes" id="UP000466517">
    <property type="component" value="Chromosome"/>
</dbReference>
<dbReference type="Gene3D" id="3.40.50.300">
    <property type="entry name" value="P-loop containing nucleotide triphosphate hydrolases"/>
    <property type="match status" value="1"/>
</dbReference>
<dbReference type="PANTHER" id="PTHR24221:SF590">
    <property type="entry name" value="COMPONENT LINKED WITH THE ASSEMBLY OF CYTOCHROME' TRANSPORT TRANSMEMBRANE ATP-BINDING PROTEIN ABC TRANSPORTER CYDD-RELATED"/>
    <property type="match status" value="1"/>
</dbReference>
<keyword evidence="3" id="KW-0547">Nucleotide-binding</keyword>
<dbReference type="InterPro" id="IPR003439">
    <property type="entry name" value="ABC_transporter-like_ATP-bd"/>
</dbReference>
<dbReference type="PROSITE" id="PS50929">
    <property type="entry name" value="ABC_TM1F"/>
    <property type="match status" value="1"/>
</dbReference>
<dbReference type="GO" id="GO:0016887">
    <property type="term" value="F:ATP hydrolysis activity"/>
    <property type="evidence" value="ECO:0007669"/>
    <property type="project" value="InterPro"/>
</dbReference>
<evidence type="ECO:0000256" key="2">
    <source>
        <dbReference type="ARBA" id="ARBA00022692"/>
    </source>
</evidence>
<dbReference type="PROSITE" id="PS50893">
    <property type="entry name" value="ABC_TRANSPORTER_2"/>
    <property type="match status" value="1"/>
</dbReference>
<evidence type="ECO:0000259" key="8">
    <source>
        <dbReference type="PROSITE" id="PS50893"/>
    </source>
</evidence>
<dbReference type="SUPFAM" id="SSF52540">
    <property type="entry name" value="P-loop containing nucleoside triphosphate hydrolases"/>
    <property type="match status" value="1"/>
</dbReference>
<feature type="domain" description="ABC transporter" evidence="8">
    <location>
        <begin position="320"/>
        <end position="528"/>
    </location>
</feature>
<dbReference type="Pfam" id="PF00664">
    <property type="entry name" value="ABC_membrane"/>
    <property type="match status" value="1"/>
</dbReference>
<dbReference type="InterPro" id="IPR011527">
    <property type="entry name" value="ABC1_TM_dom"/>
</dbReference>
<feature type="domain" description="ABC transmembrane type-1" evidence="9">
    <location>
        <begin position="6"/>
        <end position="290"/>
    </location>
</feature>
<dbReference type="RefSeq" id="WP_163743903.1">
    <property type="nucleotide sequence ID" value="NZ_AP022610.1"/>
</dbReference>
<dbReference type="InterPro" id="IPR003593">
    <property type="entry name" value="AAA+_ATPase"/>
</dbReference>
<dbReference type="PANTHER" id="PTHR24221">
    <property type="entry name" value="ATP-BINDING CASSETTE SUB-FAMILY B"/>
    <property type="match status" value="1"/>
</dbReference>
<evidence type="ECO:0000256" key="1">
    <source>
        <dbReference type="ARBA" id="ARBA00004651"/>
    </source>
</evidence>
<evidence type="ECO:0000313" key="10">
    <source>
        <dbReference type="EMBL" id="BBZ28425.1"/>
    </source>
</evidence>
<dbReference type="PROSITE" id="PS00211">
    <property type="entry name" value="ABC_TRANSPORTER_1"/>
    <property type="match status" value="1"/>
</dbReference>
<feature type="transmembrane region" description="Helical" evidence="7">
    <location>
        <begin position="122"/>
        <end position="141"/>
    </location>
</feature>
<keyword evidence="5 7" id="KW-1133">Transmembrane helix</keyword>
<keyword evidence="2 7" id="KW-0812">Transmembrane</keyword>
<evidence type="ECO:0000256" key="7">
    <source>
        <dbReference type="SAM" id="Phobius"/>
    </source>
</evidence>
<reference evidence="10 11" key="1">
    <citation type="journal article" date="2019" name="Emerg. Microbes Infect.">
        <title>Comprehensive subspecies identification of 175 nontuberculous mycobacteria species based on 7547 genomic profiles.</title>
        <authorList>
            <person name="Matsumoto Y."/>
            <person name="Kinjo T."/>
            <person name="Motooka D."/>
            <person name="Nabeya D."/>
            <person name="Jung N."/>
            <person name="Uechi K."/>
            <person name="Horii T."/>
            <person name="Iida T."/>
            <person name="Fujita J."/>
            <person name="Nakamura S."/>
        </authorList>
    </citation>
    <scope>NUCLEOTIDE SEQUENCE [LARGE SCALE GENOMIC DNA]</scope>
    <source>
        <strain evidence="10 11">JCM 13574</strain>
    </source>
</reference>
<dbReference type="InterPro" id="IPR017871">
    <property type="entry name" value="ABC_transporter-like_CS"/>
</dbReference>
<dbReference type="CDD" id="cd03228">
    <property type="entry name" value="ABCC_MRP_Like"/>
    <property type="match status" value="1"/>
</dbReference>
<dbReference type="GO" id="GO:0042883">
    <property type="term" value="P:cysteine transport"/>
    <property type="evidence" value="ECO:0007669"/>
    <property type="project" value="InterPro"/>
</dbReference>
<feature type="transmembrane region" description="Helical" evidence="7">
    <location>
        <begin position="45"/>
        <end position="62"/>
    </location>
</feature>
<dbReference type="NCBIfam" id="TIGR02857">
    <property type="entry name" value="CydD"/>
    <property type="match status" value="1"/>
</dbReference>
<dbReference type="Pfam" id="PF00005">
    <property type="entry name" value="ABC_tran"/>
    <property type="match status" value="1"/>
</dbReference>
<evidence type="ECO:0000313" key="11">
    <source>
        <dbReference type="Proteomes" id="UP000466517"/>
    </source>
</evidence>
<dbReference type="InterPro" id="IPR027417">
    <property type="entry name" value="P-loop_NTPase"/>
</dbReference>
<feature type="transmembrane region" description="Helical" evidence="7">
    <location>
        <begin position="227"/>
        <end position="255"/>
    </location>
</feature>
<dbReference type="GO" id="GO:0140359">
    <property type="term" value="F:ABC-type transporter activity"/>
    <property type="evidence" value="ECO:0007669"/>
    <property type="project" value="InterPro"/>
</dbReference>
<evidence type="ECO:0000256" key="4">
    <source>
        <dbReference type="ARBA" id="ARBA00022840"/>
    </source>
</evidence>
<keyword evidence="11" id="KW-1185">Reference proteome</keyword>